<keyword evidence="1" id="KW-0472">Membrane</keyword>
<evidence type="ECO:0000256" key="1">
    <source>
        <dbReference type="SAM" id="Phobius"/>
    </source>
</evidence>
<keyword evidence="3" id="KW-1185">Reference proteome</keyword>
<proteinExistence type="predicted"/>
<protein>
    <recommendedName>
        <fullName evidence="4">EGF-like domain-containing protein</fullName>
    </recommendedName>
</protein>
<evidence type="ECO:0000313" key="3">
    <source>
        <dbReference type="Proteomes" id="UP000678393"/>
    </source>
</evidence>
<evidence type="ECO:0008006" key="4">
    <source>
        <dbReference type="Google" id="ProtNLM"/>
    </source>
</evidence>
<organism evidence="2 3">
    <name type="scientific">Candidula unifasciata</name>
    <dbReference type="NCBI Taxonomy" id="100452"/>
    <lineage>
        <taxon>Eukaryota</taxon>
        <taxon>Metazoa</taxon>
        <taxon>Spiralia</taxon>
        <taxon>Lophotrochozoa</taxon>
        <taxon>Mollusca</taxon>
        <taxon>Gastropoda</taxon>
        <taxon>Heterobranchia</taxon>
        <taxon>Euthyneura</taxon>
        <taxon>Panpulmonata</taxon>
        <taxon>Eupulmonata</taxon>
        <taxon>Stylommatophora</taxon>
        <taxon>Helicina</taxon>
        <taxon>Helicoidea</taxon>
        <taxon>Geomitridae</taxon>
        <taxon>Candidula</taxon>
    </lineage>
</organism>
<keyword evidence="1" id="KW-0812">Transmembrane</keyword>
<reference evidence="2" key="1">
    <citation type="submission" date="2021-04" db="EMBL/GenBank/DDBJ databases">
        <authorList>
            <consortium name="Molecular Ecology Group"/>
        </authorList>
    </citation>
    <scope>NUCLEOTIDE SEQUENCE</scope>
</reference>
<sequence length="104" mass="10750">MCSKNCLPFDSENISACNPNTGGCLLGCKAGFSGPDCQVLQSTAYAAGDSYVELFVGLCVLAGAIFLVGYCLSARRKVLSKEESAAAVDDTAEDAAGKETEVKI</sequence>
<gene>
    <name evidence="2" type="ORF">CUNI_LOCUS10338</name>
</gene>
<feature type="transmembrane region" description="Helical" evidence="1">
    <location>
        <begin position="54"/>
        <end position="72"/>
    </location>
</feature>
<dbReference type="EMBL" id="CAJHNH020001875">
    <property type="protein sequence ID" value="CAG5124780.1"/>
    <property type="molecule type" value="Genomic_DNA"/>
</dbReference>
<dbReference type="AlphaFoldDB" id="A0A8S3ZAD9"/>
<name>A0A8S3ZAD9_9EUPU</name>
<dbReference type="Proteomes" id="UP000678393">
    <property type="component" value="Unassembled WGS sequence"/>
</dbReference>
<keyword evidence="1" id="KW-1133">Transmembrane helix</keyword>
<evidence type="ECO:0000313" key="2">
    <source>
        <dbReference type="EMBL" id="CAG5124780.1"/>
    </source>
</evidence>
<accession>A0A8S3ZAD9</accession>
<comment type="caution">
    <text evidence="2">The sequence shown here is derived from an EMBL/GenBank/DDBJ whole genome shotgun (WGS) entry which is preliminary data.</text>
</comment>